<keyword evidence="3" id="KW-1185">Reference proteome</keyword>
<evidence type="ECO:0000313" key="3">
    <source>
        <dbReference type="Proteomes" id="UP000274637"/>
    </source>
</evidence>
<protein>
    <submittedName>
        <fullName evidence="2">Helix-turn-helix DNA-binding domain protein</fullName>
    </submittedName>
</protein>
<dbReference type="EMBL" id="MH744420">
    <property type="protein sequence ID" value="AYD81648.1"/>
    <property type="molecule type" value="Genomic_DNA"/>
</dbReference>
<organism evidence="2 3">
    <name type="scientific">Streptomyces phage Kromp</name>
    <dbReference type="NCBI Taxonomy" id="2315619"/>
    <lineage>
        <taxon>Viruses</taxon>
        <taxon>Duplodnaviria</taxon>
        <taxon>Heunggongvirae</taxon>
        <taxon>Uroviricota</taxon>
        <taxon>Caudoviricetes</taxon>
        <taxon>Krompvirus</taxon>
        <taxon>Krompvirus kromp</taxon>
    </lineage>
</organism>
<accession>A0A386K8G9</accession>
<gene>
    <name evidence="2" type="primary">47</name>
    <name evidence="2" type="ORF">SEA_KROMP_47</name>
</gene>
<keyword evidence="2" id="KW-0238">DNA-binding</keyword>
<feature type="region of interest" description="Disordered" evidence="1">
    <location>
        <begin position="1"/>
        <end position="51"/>
    </location>
</feature>
<name>A0A386K8G9_9CAUD</name>
<evidence type="ECO:0000313" key="2">
    <source>
        <dbReference type="EMBL" id="AYD81648.1"/>
    </source>
</evidence>
<evidence type="ECO:0000256" key="1">
    <source>
        <dbReference type="SAM" id="MobiDB-lite"/>
    </source>
</evidence>
<proteinExistence type="predicted"/>
<reference evidence="3" key="1">
    <citation type="submission" date="2018-08" db="EMBL/GenBank/DDBJ databases">
        <authorList>
            <person name="Mousa M."/>
            <person name="Kelsky B.L."/>
            <person name="Goh L.M."/>
            <person name="Shaffer C.D."/>
            <person name="Weston-Hafer K.A."/>
            <person name="Russell D.A."/>
            <person name="Pope W.H."/>
            <person name="Jacobs-Sera D."/>
            <person name="Hendrix R.W."/>
            <person name="Hatfull G.F."/>
        </authorList>
    </citation>
    <scope>NUCLEOTIDE SEQUENCE [LARGE SCALE GENOMIC DNA]</scope>
</reference>
<feature type="compositionally biased region" description="Pro residues" evidence="1">
    <location>
        <begin position="27"/>
        <end position="47"/>
    </location>
</feature>
<dbReference type="GO" id="GO:0003677">
    <property type="term" value="F:DNA binding"/>
    <property type="evidence" value="ECO:0007669"/>
    <property type="project" value="UniProtKB-KW"/>
</dbReference>
<dbReference type="Proteomes" id="UP000274637">
    <property type="component" value="Segment"/>
</dbReference>
<sequence>MTAPAQPRSVPTPGDVFPRPAAAAQPAPAPAPVPVPEPKPEPQPEPEPTTVVESIAPGKLKPGEVMRQLYQQAMRVSRMKPHSRLLALTLLGYADHRDGRLTYEPTVAQLSYATGLTDGQVKTQLQILTDRGWLDRRKPRGGARSGRVVGRLLIPALVLAQLRNRKAHAD</sequence>